<dbReference type="EMBL" id="CAJFCV020000006">
    <property type="protein sequence ID" value="CAG9131667.1"/>
    <property type="molecule type" value="Genomic_DNA"/>
</dbReference>
<dbReference type="InterPro" id="IPR014729">
    <property type="entry name" value="Rossmann-like_a/b/a_fold"/>
</dbReference>
<protein>
    <recommendedName>
        <fullName evidence="2">choline-phosphate cytidylyltransferase</fullName>
        <ecNumber evidence="2">2.7.7.15</ecNumber>
    </recommendedName>
</protein>
<evidence type="ECO:0000259" key="3">
    <source>
        <dbReference type="Pfam" id="PF01467"/>
    </source>
</evidence>
<evidence type="ECO:0000313" key="5">
    <source>
        <dbReference type="EMBL" id="CAG9131667.1"/>
    </source>
</evidence>
<keyword evidence="7" id="KW-1185">Reference proteome</keyword>
<proteinExistence type="predicted"/>
<dbReference type="InterPro" id="IPR004821">
    <property type="entry name" value="Cyt_trans-like"/>
</dbReference>
<dbReference type="Pfam" id="PF01467">
    <property type="entry name" value="CTP_transf_like"/>
    <property type="match status" value="1"/>
</dbReference>
<comment type="pathway">
    <text evidence="1">Phospholipid metabolism; phosphatidylcholine biosynthesis; phosphatidylcholine from phosphocholine: step 1/2.</text>
</comment>
<evidence type="ECO:0000256" key="1">
    <source>
        <dbReference type="ARBA" id="ARBA00025706"/>
    </source>
</evidence>
<dbReference type="WBParaSite" id="BXY_1207700.1">
    <property type="protein sequence ID" value="BXY_1207700.1"/>
    <property type="gene ID" value="BXY_1207700"/>
</dbReference>
<dbReference type="EMBL" id="CAJFDI010000006">
    <property type="protein sequence ID" value="CAD5235331.1"/>
    <property type="molecule type" value="Genomic_DNA"/>
</dbReference>
<evidence type="ECO:0000313" key="7">
    <source>
        <dbReference type="Proteomes" id="UP000659654"/>
    </source>
</evidence>
<evidence type="ECO:0000313" key="8">
    <source>
        <dbReference type="WBParaSite" id="BXY_1207700.1"/>
    </source>
</evidence>
<dbReference type="eggNOG" id="KOG2804">
    <property type="taxonomic scope" value="Eukaryota"/>
</dbReference>
<dbReference type="Proteomes" id="UP000659654">
    <property type="component" value="Unassembled WGS sequence"/>
</dbReference>
<dbReference type="PANTHER" id="PTHR10739:SF13">
    <property type="entry name" value="CHOLINE-PHOSPHATE CYTIDYLYLTRANSFERASE"/>
    <property type="match status" value="1"/>
</dbReference>
<reference evidence="5" key="2">
    <citation type="submission" date="2020-08" db="EMBL/GenBank/DDBJ databases">
        <authorList>
            <person name="Kikuchi T."/>
        </authorList>
    </citation>
    <scope>NUCLEOTIDE SEQUENCE</scope>
    <source>
        <strain evidence="4">Ka4C1</strain>
    </source>
</reference>
<dbReference type="EC" id="2.7.7.15" evidence="2"/>
<reference evidence="8" key="1">
    <citation type="submission" date="2016-11" db="UniProtKB">
        <authorList>
            <consortium name="WormBaseParasite"/>
        </authorList>
    </citation>
    <scope>IDENTIFICATION</scope>
</reference>
<evidence type="ECO:0000313" key="6">
    <source>
        <dbReference type="Proteomes" id="UP000095284"/>
    </source>
</evidence>
<dbReference type="AlphaFoldDB" id="A0A1I7SGB3"/>
<dbReference type="Gene3D" id="3.40.50.620">
    <property type="entry name" value="HUPs"/>
    <property type="match status" value="1"/>
</dbReference>
<sequence>MSLYHSPAIFSTSSEAVDNIKRLENWTPITLNSIVKQGSPRRIRVYADGVFDLFHVGHAKQFQQIKELLPDCYLVVGVVSDADTLHYKGGNTVISEAERAEMVSHCRYVDEVYIDPPFYPTLEFVDEIKCDLVAHDDIPYAINDNIDDCYLPFKKSDRFLATARTPCISTTSIVQKILDSTEMYQKRQEIRLLKEHRQFENQG</sequence>
<evidence type="ECO:0000256" key="2">
    <source>
        <dbReference type="ARBA" id="ARBA00026101"/>
    </source>
</evidence>
<accession>A0A1I7SGB3</accession>
<dbReference type="SMR" id="A0A1I7SGB3"/>
<organism evidence="6 8">
    <name type="scientific">Bursaphelenchus xylophilus</name>
    <name type="common">Pinewood nematode worm</name>
    <name type="synonym">Aphelenchoides xylophilus</name>
    <dbReference type="NCBI Taxonomy" id="6326"/>
    <lineage>
        <taxon>Eukaryota</taxon>
        <taxon>Metazoa</taxon>
        <taxon>Ecdysozoa</taxon>
        <taxon>Nematoda</taxon>
        <taxon>Chromadorea</taxon>
        <taxon>Rhabditida</taxon>
        <taxon>Tylenchina</taxon>
        <taxon>Tylenchomorpha</taxon>
        <taxon>Aphelenchoidea</taxon>
        <taxon>Aphelenchoididae</taxon>
        <taxon>Bursaphelenchus</taxon>
    </lineage>
</organism>
<name>A0A1I7SGB3_BURXY</name>
<dbReference type="InterPro" id="IPR045049">
    <property type="entry name" value="Pcy1-like"/>
</dbReference>
<dbReference type="OrthoDB" id="17102at2759"/>
<dbReference type="SUPFAM" id="SSF52374">
    <property type="entry name" value="Nucleotidylyl transferase"/>
    <property type="match status" value="1"/>
</dbReference>
<dbReference type="Proteomes" id="UP000582659">
    <property type="component" value="Unassembled WGS sequence"/>
</dbReference>
<dbReference type="UniPathway" id="UPA00753">
    <property type="reaction ID" value="UER00739"/>
</dbReference>
<dbReference type="GO" id="GO:0004105">
    <property type="term" value="F:choline-phosphate cytidylyltransferase activity"/>
    <property type="evidence" value="ECO:0007669"/>
    <property type="project" value="UniProtKB-EC"/>
</dbReference>
<dbReference type="NCBIfam" id="TIGR00125">
    <property type="entry name" value="cyt_tran_rel"/>
    <property type="match status" value="1"/>
</dbReference>
<dbReference type="PANTHER" id="PTHR10739">
    <property type="entry name" value="CYTIDYLYLTRANSFERASE"/>
    <property type="match status" value="1"/>
</dbReference>
<dbReference type="Proteomes" id="UP000095284">
    <property type="component" value="Unplaced"/>
</dbReference>
<dbReference type="GO" id="GO:0031210">
    <property type="term" value="F:phosphatidylcholine binding"/>
    <property type="evidence" value="ECO:0007669"/>
    <property type="project" value="TreeGrafter"/>
</dbReference>
<gene>
    <name evidence="4" type="ORF">BXYJ_LOCUS15422</name>
</gene>
<evidence type="ECO:0000313" key="4">
    <source>
        <dbReference type="EMBL" id="CAD5235331.1"/>
    </source>
</evidence>
<feature type="domain" description="Cytidyltransferase-like" evidence="3">
    <location>
        <begin position="46"/>
        <end position="175"/>
    </location>
</feature>